<evidence type="ECO:0000313" key="2">
    <source>
        <dbReference type="Proteomes" id="UP000070376"/>
    </source>
</evidence>
<sequence>MRGGIWNIHLAKYPNETKRHTWKGSDVRKTVFKEVKDQIG</sequence>
<dbReference type="PATRIC" id="fig|1398.22.peg.1961"/>
<protein>
    <submittedName>
        <fullName evidence="1">Uncharacterized protein</fullName>
    </submittedName>
</protein>
<evidence type="ECO:0000313" key="1">
    <source>
        <dbReference type="EMBL" id="KWZ81583.1"/>
    </source>
</evidence>
<reference evidence="2" key="1">
    <citation type="submission" date="2016-01" db="EMBL/GenBank/DDBJ databases">
        <authorList>
            <person name="Mitreva M."/>
            <person name="Pepin K.H."/>
            <person name="Mihindukulasuriya K.A."/>
            <person name="Fulton R."/>
            <person name="Fronick C."/>
            <person name="O'Laughlin M."/>
            <person name="Miner T."/>
            <person name="Herter B."/>
            <person name="Rosa B.A."/>
            <person name="Cordes M."/>
            <person name="Tomlinson C."/>
            <person name="Wollam A."/>
            <person name="Palsikar V.B."/>
            <person name="Mardis E.R."/>
            <person name="Wilson R.K."/>
        </authorList>
    </citation>
    <scope>NUCLEOTIDE SEQUENCE [LARGE SCALE GENOMIC DNA]</scope>
    <source>
        <strain evidence="2">GED7749B</strain>
    </source>
</reference>
<organism evidence="1 2">
    <name type="scientific">Heyndrickxia coagulans</name>
    <name type="common">Weizmannia coagulans</name>
    <dbReference type="NCBI Taxonomy" id="1398"/>
    <lineage>
        <taxon>Bacteria</taxon>
        <taxon>Bacillati</taxon>
        <taxon>Bacillota</taxon>
        <taxon>Bacilli</taxon>
        <taxon>Bacillales</taxon>
        <taxon>Bacillaceae</taxon>
        <taxon>Heyndrickxia</taxon>
    </lineage>
</organism>
<accession>A0A133KPS8</accession>
<gene>
    <name evidence="1" type="ORF">HMPREF3213_01961</name>
</gene>
<comment type="caution">
    <text evidence="1">The sequence shown here is derived from an EMBL/GenBank/DDBJ whole genome shotgun (WGS) entry which is preliminary data.</text>
</comment>
<proteinExistence type="predicted"/>
<name>A0A133KPS8_HEYCO</name>
<dbReference type="EMBL" id="LRPN01000071">
    <property type="protein sequence ID" value="KWZ81583.1"/>
    <property type="molecule type" value="Genomic_DNA"/>
</dbReference>
<dbReference type="AlphaFoldDB" id="A0A133KPS8"/>
<dbReference type="Proteomes" id="UP000070376">
    <property type="component" value="Unassembled WGS sequence"/>
</dbReference>